<dbReference type="InterPro" id="IPR010093">
    <property type="entry name" value="SinI_DNA-bd"/>
</dbReference>
<organism evidence="2 3">
    <name type="scientific">Nonomuraea longispora</name>
    <dbReference type="NCBI Taxonomy" id="1848320"/>
    <lineage>
        <taxon>Bacteria</taxon>
        <taxon>Bacillati</taxon>
        <taxon>Actinomycetota</taxon>
        <taxon>Actinomycetes</taxon>
        <taxon>Streptosporangiales</taxon>
        <taxon>Streptosporangiaceae</taxon>
        <taxon>Nonomuraea</taxon>
    </lineage>
</organism>
<dbReference type="OrthoDB" id="9806039at2"/>
<sequence>MNTAIEDAQLYRITDAMQLLRLSRSLIYDQIRTGRLRSVKQGRARLITANAIREYIALLEKEAEEAA</sequence>
<gene>
    <name evidence="2" type="ORF">E1267_02965</name>
</gene>
<dbReference type="RefSeq" id="WP_132329472.1">
    <property type="nucleotide sequence ID" value="NZ_SMJZ01000006.1"/>
</dbReference>
<keyword evidence="3" id="KW-1185">Reference proteome</keyword>
<dbReference type="AlphaFoldDB" id="A0A4R4NMM0"/>
<evidence type="ECO:0000259" key="1">
    <source>
        <dbReference type="Pfam" id="PF12728"/>
    </source>
</evidence>
<dbReference type="Pfam" id="PF12728">
    <property type="entry name" value="HTH_17"/>
    <property type="match status" value="1"/>
</dbReference>
<reference evidence="2 3" key="1">
    <citation type="submission" date="2019-02" db="EMBL/GenBank/DDBJ databases">
        <title>Draft genome sequences of novel Actinobacteria.</title>
        <authorList>
            <person name="Sahin N."/>
            <person name="Ay H."/>
            <person name="Saygin H."/>
        </authorList>
    </citation>
    <scope>NUCLEOTIDE SEQUENCE [LARGE SCALE GENOMIC DNA]</scope>
    <source>
        <strain evidence="2 3">KC201</strain>
    </source>
</reference>
<dbReference type="NCBIfam" id="TIGR01764">
    <property type="entry name" value="excise"/>
    <property type="match status" value="1"/>
</dbReference>
<evidence type="ECO:0000313" key="2">
    <source>
        <dbReference type="EMBL" id="TDC10718.1"/>
    </source>
</evidence>
<protein>
    <submittedName>
        <fullName evidence="2">DNA-binding protein</fullName>
    </submittedName>
</protein>
<proteinExistence type="predicted"/>
<dbReference type="EMBL" id="SMJZ01000006">
    <property type="protein sequence ID" value="TDC10718.1"/>
    <property type="molecule type" value="Genomic_DNA"/>
</dbReference>
<feature type="domain" description="Helix-turn-helix" evidence="1">
    <location>
        <begin position="10"/>
        <end position="57"/>
    </location>
</feature>
<dbReference type="GO" id="GO:0003677">
    <property type="term" value="F:DNA binding"/>
    <property type="evidence" value="ECO:0007669"/>
    <property type="project" value="UniProtKB-KW"/>
</dbReference>
<evidence type="ECO:0000313" key="3">
    <source>
        <dbReference type="Proteomes" id="UP000295157"/>
    </source>
</evidence>
<accession>A0A4R4NMM0</accession>
<keyword evidence="2" id="KW-0238">DNA-binding</keyword>
<name>A0A4R4NMM0_9ACTN</name>
<dbReference type="InterPro" id="IPR041657">
    <property type="entry name" value="HTH_17"/>
</dbReference>
<dbReference type="Proteomes" id="UP000295157">
    <property type="component" value="Unassembled WGS sequence"/>
</dbReference>
<comment type="caution">
    <text evidence="2">The sequence shown here is derived from an EMBL/GenBank/DDBJ whole genome shotgun (WGS) entry which is preliminary data.</text>
</comment>